<keyword evidence="2 3" id="KW-0456">Lyase</keyword>
<dbReference type="Pfam" id="PF02441">
    <property type="entry name" value="Flavoprotein"/>
    <property type="match status" value="1"/>
</dbReference>
<evidence type="ECO:0000256" key="1">
    <source>
        <dbReference type="ARBA" id="ARBA00022793"/>
    </source>
</evidence>
<dbReference type="InterPro" id="IPR036551">
    <property type="entry name" value="Flavin_trans-like"/>
</dbReference>
<accession>A0ABW3K2W3</accession>
<feature type="binding site" evidence="3">
    <location>
        <position position="324"/>
    </location>
    <ligand>
        <name>CTP</name>
        <dbReference type="ChEBI" id="CHEBI:37563"/>
    </ligand>
</feature>
<organism evidence="7 8">
    <name type="scientific">Ohtaekwangia kribbensis</name>
    <dbReference type="NCBI Taxonomy" id="688913"/>
    <lineage>
        <taxon>Bacteria</taxon>
        <taxon>Pseudomonadati</taxon>
        <taxon>Bacteroidota</taxon>
        <taxon>Cytophagia</taxon>
        <taxon>Cytophagales</taxon>
        <taxon>Fulvivirgaceae</taxon>
        <taxon>Ohtaekwangia</taxon>
    </lineage>
</organism>
<dbReference type="InterPro" id="IPR005252">
    <property type="entry name" value="CoaBC"/>
</dbReference>
<dbReference type="GO" id="GO:0004632">
    <property type="term" value="F:phosphopantothenate--cysteine ligase activity"/>
    <property type="evidence" value="ECO:0007669"/>
    <property type="project" value="UniProtKB-EC"/>
</dbReference>
<comment type="function">
    <text evidence="4">Catalyzes two steps in the biosynthesis of coenzyme A. In the first step cysteine is conjugated to 4'-phosphopantothenate to form 4-phosphopantothenoylcysteine, in the latter compound is decarboxylated to form 4'-phosphopantotheine.</text>
</comment>
<dbReference type="EC" id="6.3.2.5" evidence="3"/>
<dbReference type="Pfam" id="PF04127">
    <property type="entry name" value="DFP"/>
    <property type="match status" value="1"/>
</dbReference>
<comment type="cofactor">
    <cofactor evidence="3">
        <name>FMN</name>
        <dbReference type="ChEBI" id="CHEBI:58210"/>
    </cofactor>
    <text evidence="3">Binds 1 FMN per subunit.</text>
</comment>
<dbReference type="EC" id="4.1.1.36" evidence="3"/>
<feature type="domain" description="DNA/pantothenate metabolism flavoprotein C-terminal" evidence="6">
    <location>
        <begin position="185"/>
        <end position="396"/>
    </location>
</feature>
<dbReference type="Gene3D" id="3.40.50.10300">
    <property type="entry name" value="CoaB-like"/>
    <property type="match status" value="1"/>
</dbReference>
<feature type="domain" description="Flavoprotein" evidence="5">
    <location>
        <begin position="5"/>
        <end position="177"/>
    </location>
</feature>
<comment type="similarity">
    <text evidence="3 4">In the C-terminal section; belongs to the PPC synthetase family.</text>
</comment>
<comment type="pathway">
    <text evidence="3 4">Cofactor biosynthesis; coenzyme A biosynthesis; CoA from (R)-pantothenate: step 3/5.</text>
</comment>
<dbReference type="Proteomes" id="UP001597112">
    <property type="component" value="Unassembled WGS sequence"/>
</dbReference>
<dbReference type="GO" id="GO:0004633">
    <property type="term" value="F:phosphopantothenoylcysteine decarboxylase activity"/>
    <property type="evidence" value="ECO:0007669"/>
    <property type="project" value="UniProtKB-EC"/>
</dbReference>
<evidence type="ECO:0000256" key="3">
    <source>
        <dbReference type="HAMAP-Rule" id="MF_02225"/>
    </source>
</evidence>
<evidence type="ECO:0000313" key="7">
    <source>
        <dbReference type="EMBL" id="MFD0999526.1"/>
    </source>
</evidence>
<sequence length="400" mass="43353">MLRDKKILLGVTGSIAAYKSAVLTRLLVKTGAVVKVVMTPAAADFITPLTLSTLSKNPVLTEFVKDNTGQWNNHVELGLWADAMVIAPASANTLAKMANGLCDNLLLATYLSARCPVFFAPAMDLDMLQHPSTQNNIQKLKSYSNILIDAVFGELASGLVGNGRMAEPEEIVTALENHFTSEQKLSGKKVLVTAGPTYEAIDPVRFIGNHSTGKMGFSIAEEFARQGAVVNLVTGPTQQHINHPRVNVIPVTSAEQMYTSCASLFPSTDIAVLAAAVADYRPVEVASQKIKKKEANLTIELTKTHDIAASLGKLKHNGQVMVGFALETENEQANAQTKLEKKNFDLIVLNSLNDKGAGFGHDTNKITILDREQHVKSFELKNKKEVAKDIVKAIIEKLHD</sequence>
<gene>
    <name evidence="3 7" type="primary">coaBC</name>
    <name evidence="7" type="ORF">ACFQ21_09420</name>
</gene>
<evidence type="ECO:0000256" key="2">
    <source>
        <dbReference type="ARBA" id="ARBA00023239"/>
    </source>
</evidence>
<comment type="pathway">
    <text evidence="3 4">Cofactor biosynthesis; coenzyme A biosynthesis; CoA from (R)-pantothenate: step 2/5.</text>
</comment>
<keyword evidence="3 4" id="KW-0436">Ligase</keyword>
<dbReference type="Gene3D" id="3.40.50.1950">
    <property type="entry name" value="Flavin prenyltransferase-like"/>
    <property type="match status" value="1"/>
</dbReference>
<dbReference type="NCBIfam" id="TIGR00521">
    <property type="entry name" value="coaBC_dfp"/>
    <property type="match status" value="1"/>
</dbReference>
<reference evidence="8" key="1">
    <citation type="journal article" date="2019" name="Int. J. Syst. Evol. Microbiol.">
        <title>The Global Catalogue of Microorganisms (GCM) 10K type strain sequencing project: providing services to taxonomists for standard genome sequencing and annotation.</title>
        <authorList>
            <consortium name="The Broad Institute Genomics Platform"/>
            <consortium name="The Broad Institute Genome Sequencing Center for Infectious Disease"/>
            <person name="Wu L."/>
            <person name="Ma J."/>
        </authorList>
    </citation>
    <scope>NUCLEOTIDE SEQUENCE [LARGE SCALE GENOMIC DNA]</scope>
    <source>
        <strain evidence="8">CCUG 58938</strain>
    </source>
</reference>
<evidence type="ECO:0000259" key="5">
    <source>
        <dbReference type="Pfam" id="PF02441"/>
    </source>
</evidence>
<feature type="binding site" evidence="3">
    <location>
        <position position="279"/>
    </location>
    <ligand>
        <name>CTP</name>
        <dbReference type="ChEBI" id="CHEBI:37563"/>
    </ligand>
</feature>
<dbReference type="PANTHER" id="PTHR14359">
    <property type="entry name" value="HOMO-OLIGOMERIC FLAVIN CONTAINING CYS DECARBOXYLASE FAMILY"/>
    <property type="match status" value="1"/>
</dbReference>
<comment type="cofactor">
    <cofactor evidence="3">
        <name>Mg(2+)</name>
        <dbReference type="ChEBI" id="CHEBI:18420"/>
    </cofactor>
</comment>
<dbReference type="InterPro" id="IPR003382">
    <property type="entry name" value="Flavoprotein"/>
</dbReference>
<keyword evidence="3 4" id="KW-0285">Flavoprotein</keyword>
<feature type="binding site" evidence="3">
    <location>
        <position position="342"/>
    </location>
    <ligand>
        <name>CTP</name>
        <dbReference type="ChEBI" id="CHEBI:37563"/>
    </ligand>
</feature>
<dbReference type="SUPFAM" id="SSF102645">
    <property type="entry name" value="CoaB-like"/>
    <property type="match status" value="1"/>
</dbReference>
<dbReference type="HAMAP" id="MF_02225">
    <property type="entry name" value="CoaBC"/>
    <property type="match status" value="1"/>
</dbReference>
<proteinExistence type="inferred from homology"/>
<dbReference type="EMBL" id="JBHTKA010000001">
    <property type="protein sequence ID" value="MFD0999526.1"/>
    <property type="molecule type" value="Genomic_DNA"/>
</dbReference>
<dbReference type="RefSeq" id="WP_377578129.1">
    <property type="nucleotide sequence ID" value="NZ_JBHTKA010000001.1"/>
</dbReference>
<dbReference type="InterPro" id="IPR035929">
    <property type="entry name" value="CoaB-like_sf"/>
</dbReference>
<feature type="binding site" evidence="3">
    <location>
        <position position="338"/>
    </location>
    <ligand>
        <name>CTP</name>
        <dbReference type="ChEBI" id="CHEBI:37563"/>
    </ligand>
</feature>
<comment type="catalytic activity">
    <reaction evidence="3 4">
        <text>(R)-4'-phosphopantothenate + L-cysteine + CTP = N-[(R)-4-phosphopantothenoyl]-L-cysteine + CMP + diphosphate + H(+)</text>
        <dbReference type="Rhea" id="RHEA:19397"/>
        <dbReference type="ChEBI" id="CHEBI:10986"/>
        <dbReference type="ChEBI" id="CHEBI:15378"/>
        <dbReference type="ChEBI" id="CHEBI:33019"/>
        <dbReference type="ChEBI" id="CHEBI:35235"/>
        <dbReference type="ChEBI" id="CHEBI:37563"/>
        <dbReference type="ChEBI" id="CHEBI:59458"/>
        <dbReference type="ChEBI" id="CHEBI:60377"/>
        <dbReference type="EC" id="6.3.2.5"/>
    </reaction>
</comment>
<keyword evidence="1 3" id="KW-0210">Decarboxylase</keyword>
<protein>
    <recommendedName>
        <fullName evidence="3">Coenzyme A biosynthesis bifunctional protein CoaBC</fullName>
    </recommendedName>
    <alternativeName>
        <fullName evidence="3">DNA/pantothenate metabolism flavoprotein</fullName>
    </alternativeName>
    <alternativeName>
        <fullName evidence="3">Phosphopantothenoylcysteine synthetase/decarboxylase</fullName>
        <shortName evidence="3">PPCS-PPCDC</shortName>
    </alternativeName>
    <domain>
        <recommendedName>
            <fullName evidence="3">Phosphopantothenoylcysteine decarboxylase</fullName>
            <shortName evidence="3">PPC decarboxylase</shortName>
            <shortName evidence="3">PPC-DC</shortName>
            <ecNumber evidence="3">4.1.1.36</ecNumber>
        </recommendedName>
        <alternativeName>
            <fullName evidence="3">CoaC</fullName>
        </alternativeName>
    </domain>
    <domain>
        <recommendedName>
            <fullName evidence="3">Phosphopantothenate--cysteine ligase</fullName>
            <ecNumber evidence="3">6.3.2.5</ecNumber>
        </recommendedName>
        <alternativeName>
            <fullName evidence="3">CoaB</fullName>
        </alternativeName>
        <alternativeName>
            <fullName evidence="3">Phosphopantothenoylcysteine synthetase</fullName>
            <shortName evidence="3">PPC synthetase</shortName>
            <shortName evidence="3">PPC-S</shortName>
        </alternativeName>
    </domain>
</protein>
<feature type="binding site" evidence="3">
    <location>
        <position position="289"/>
    </location>
    <ligand>
        <name>CTP</name>
        <dbReference type="ChEBI" id="CHEBI:37563"/>
    </ligand>
</feature>
<keyword evidence="3 4" id="KW-0288">FMN</keyword>
<evidence type="ECO:0000256" key="4">
    <source>
        <dbReference type="RuleBase" id="RU364078"/>
    </source>
</evidence>
<dbReference type="PANTHER" id="PTHR14359:SF6">
    <property type="entry name" value="PHOSPHOPANTOTHENOYLCYSTEINE DECARBOXYLASE"/>
    <property type="match status" value="1"/>
</dbReference>
<evidence type="ECO:0000313" key="8">
    <source>
        <dbReference type="Proteomes" id="UP001597112"/>
    </source>
</evidence>
<comment type="catalytic activity">
    <reaction evidence="3 4">
        <text>N-[(R)-4-phosphopantothenoyl]-L-cysteine + H(+) = (R)-4'-phosphopantetheine + CO2</text>
        <dbReference type="Rhea" id="RHEA:16793"/>
        <dbReference type="ChEBI" id="CHEBI:15378"/>
        <dbReference type="ChEBI" id="CHEBI:16526"/>
        <dbReference type="ChEBI" id="CHEBI:59458"/>
        <dbReference type="ChEBI" id="CHEBI:61723"/>
        <dbReference type="EC" id="4.1.1.36"/>
    </reaction>
</comment>
<feature type="region of interest" description="Phosphopantothenoylcysteine decarboxylase" evidence="3">
    <location>
        <begin position="1"/>
        <end position="189"/>
    </location>
</feature>
<name>A0ABW3K2W3_9BACT</name>
<dbReference type="SUPFAM" id="SSF52507">
    <property type="entry name" value="Homo-oligomeric flavin-containing Cys decarboxylases, HFCD"/>
    <property type="match status" value="1"/>
</dbReference>
<comment type="caution">
    <text evidence="7">The sequence shown here is derived from an EMBL/GenBank/DDBJ whole genome shotgun (WGS) entry which is preliminary data.</text>
</comment>
<comment type="caution">
    <text evidence="3">Lacks conserved residue(s) required for the propagation of feature annotation.</text>
</comment>
<comment type="similarity">
    <text evidence="3 4">In the N-terminal section; belongs to the HFCD (homo-oligomeric flavin containing Cys decarboxylase) superfamily.</text>
</comment>
<feature type="region of interest" description="Phosphopantothenate--cysteine ligase" evidence="3">
    <location>
        <begin position="190"/>
        <end position="400"/>
    </location>
</feature>
<keyword evidence="3" id="KW-0511">Multifunctional enzyme</keyword>
<dbReference type="InterPro" id="IPR007085">
    <property type="entry name" value="DNA/pantothenate-metab_flavo_C"/>
</dbReference>
<keyword evidence="8" id="KW-1185">Reference proteome</keyword>
<keyword evidence="3" id="KW-0479">Metal-binding</keyword>
<evidence type="ECO:0000259" key="6">
    <source>
        <dbReference type="Pfam" id="PF04127"/>
    </source>
</evidence>
<comment type="function">
    <text evidence="3">Catalyzes two sequential steps in the biosynthesis of coenzyme A. In the first step cysteine is conjugated to 4'-phosphopantothenate to form 4-phosphopantothenoylcysteine. In the second step the latter compound is decarboxylated to form 4'-phosphopantotheine.</text>
</comment>
<keyword evidence="3" id="KW-0460">Magnesium</keyword>